<dbReference type="SUPFAM" id="SSF54826">
    <property type="entry name" value="Enolase N-terminal domain-like"/>
    <property type="match status" value="1"/>
</dbReference>
<keyword evidence="4" id="KW-0474">Menaquinone biosynthesis</keyword>
<dbReference type="SUPFAM" id="SSF51604">
    <property type="entry name" value="Enolase C-terminal domain-like"/>
    <property type="match status" value="1"/>
</dbReference>
<evidence type="ECO:0000313" key="7">
    <source>
        <dbReference type="EMBL" id="GAA4886348.1"/>
    </source>
</evidence>
<feature type="domain" description="Mandelate racemase/muconate lactonizing enzyme C-terminal" evidence="6">
    <location>
        <begin position="109"/>
        <end position="202"/>
    </location>
</feature>
<dbReference type="InterPro" id="IPR041338">
    <property type="entry name" value="OSBS_N"/>
</dbReference>
<comment type="catalytic activity">
    <reaction evidence="4">
        <text>(1R,6R)-6-hydroxy-2-succinyl-cyclohexa-2,4-diene-1-carboxylate = 2-succinylbenzoate + H2O</text>
        <dbReference type="Rhea" id="RHEA:10196"/>
        <dbReference type="ChEBI" id="CHEBI:15377"/>
        <dbReference type="ChEBI" id="CHEBI:18325"/>
        <dbReference type="ChEBI" id="CHEBI:58689"/>
        <dbReference type="EC" id="4.2.1.113"/>
    </reaction>
</comment>
<comment type="caution">
    <text evidence="7">The sequence shown here is derived from an EMBL/GenBank/DDBJ whole genome shotgun (WGS) entry which is preliminary data.</text>
</comment>
<comment type="pathway">
    <text evidence="4">Quinol/quinone metabolism; menaquinone biosynthesis.</text>
</comment>
<keyword evidence="2 4" id="KW-0460">Magnesium</keyword>
<evidence type="ECO:0000259" key="6">
    <source>
        <dbReference type="SMART" id="SM00922"/>
    </source>
</evidence>
<evidence type="ECO:0000256" key="5">
    <source>
        <dbReference type="NCBIfam" id="TIGR01927"/>
    </source>
</evidence>
<proteinExistence type="inferred from homology"/>
<feature type="active site" description="Proton donor" evidence="4">
    <location>
        <position position="129"/>
    </location>
</feature>
<dbReference type="Gene3D" id="3.30.390.10">
    <property type="entry name" value="Enolase-like, N-terminal domain"/>
    <property type="match status" value="1"/>
</dbReference>
<keyword evidence="8" id="KW-1185">Reference proteome</keyword>
<accession>A0ABP9ET45</accession>
<dbReference type="InterPro" id="IPR010196">
    <property type="entry name" value="OSB_synthase_MenC1"/>
</dbReference>
<dbReference type="Pfam" id="PF13378">
    <property type="entry name" value="MR_MLE_C"/>
    <property type="match status" value="1"/>
</dbReference>
<dbReference type="EC" id="4.2.1.113" evidence="4 5"/>
<dbReference type="HAMAP" id="MF_00470">
    <property type="entry name" value="MenC_1"/>
    <property type="match status" value="1"/>
</dbReference>
<comment type="function">
    <text evidence="4">Converts 2-succinyl-6-hydroxy-2,4-cyclohexadiene-1-carboxylate (SHCHC) to 2-succinylbenzoate (OSB).</text>
</comment>
<reference evidence="8" key="1">
    <citation type="journal article" date="2019" name="Int. J. Syst. Evol. Microbiol.">
        <title>The Global Catalogue of Microorganisms (GCM) 10K type strain sequencing project: providing services to taxonomists for standard genome sequencing and annotation.</title>
        <authorList>
            <consortium name="The Broad Institute Genomics Platform"/>
            <consortium name="The Broad Institute Genome Sequencing Center for Infectious Disease"/>
            <person name="Wu L."/>
            <person name="Ma J."/>
        </authorList>
    </citation>
    <scope>NUCLEOTIDE SEQUENCE [LARGE SCALE GENOMIC DNA]</scope>
    <source>
        <strain evidence="8">JCM 18401</strain>
    </source>
</reference>
<dbReference type="InterPro" id="IPR013342">
    <property type="entry name" value="Mandelate_racemase_C"/>
</dbReference>
<dbReference type="EMBL" id="BAABJZ010000064">
    <property type="protein sequence ID" value="GAA4886348.1"/>
    <property type="molecule type" value="Genomic_DNA"/>
</dbReference>
<comment type="similarity">
    <text evidence="4">Belongs to the mandelate racemase/muconate lactonizing enzyme family. MenC type 1 subfamily.</text>
</comment>
<feature type="active site" description="Proton acceptor" evidence="4">
    <location>
        <position position="228"/>
    </location>
</feature>
<feature type="binding site" evidence="4">
    <location>
        <position position="183"/>
    </location>
    <ligand>
        <name>Mg(2+)</name>
        <dbReference type="ChEBI" id="CHEBI:18420"/>
    </ligand>
</feature>
<keyword evidence="3 4" id="KW-0456">Lyase</keyword>
<dbReference type="InterPro" id="IPR018110">
    <property type="entry name" value="Mandel_Rmase/mucon_lact_enz_CS"/>
</dbReference>
<dbReference type="InterPro" id="IPR029017">
    <property type="entry name" value="Enolase-like_N"/>
</dbReference>
<dbReference type="SFLD" id="SFLDS00001">
    <property type="entry name" value="Enolase"/>
    <property type="match status" value="1"/>
</dbReference>
<dbReference type="RefSeq" id="WP_345335201.1">
    <property type="nucleotide sequence ID" value="NZ_BAABJZ010000064.1"/>
</dbReference>
<organism evidence="7 8">
    <name type="scientific">Ferrimonas pelagia</name>
    <dbReference type="NCBI Taxonomy" id="1177826"/>
    <lineage>
        <taxon>Bacteria</taxon>
        <taxon>Pseudomonadati</taxon>
        <taxon>Pseudomonadota</taxon>
        <taxon>Gammaproteobacteria</taxon>
        <taxon>Alteromonadales</taxon>
        <taxon>Ferrimonadaceae</taxon>
        <taxon>Ferrimonas</taxon>
    </lineage>
</organism>
<dbReference type="NCBIfam" id="NF003473">
    <property type="entry name" value="PRK05105.1"/>
    <property type="match status" value="1"/>
</dbReference>
<comment type="pathway">
    <text evidence="4">Quinol/quinone metabolism; 1,4-dihydroxy-2-naphthoate biosynthesis; 1,4-dihydroxy-2-naphthoate from chorismate: step 4/7.</text>
</comment>
<evidence type="ECO:0000256" key="1">
    <source>
        <dbReference type="ARBA" id="ARBA00022723"/>
    </source>
</evidence>
<dbReference type="PANTHER" id="PTHR48073:SF2">
    <property type="entry name" value="O-SUCCINYLBENZOATE SYNTHASE"/>
    <property type="match status" value="1"/>
</dbReference>
<dbReference type="PANTHER" id="PTHR48073">
    <property type="entry name" value="O-SUCCINYLBENZOATE SYNTHASE-RELATED"/>
    <property type="match status" value="1"/>
</dbReference>
<dbReference type="NCBIfam" id="TIGR01927">
    <property type="entry name" value="menC_gam_Gplu"/>
    <property type="match status" value="1"/>
</dbReference>
<dbReference type="SMART" id="SM00922">
    <property type="entry name" value="MR_MLE"/>
    <property type="match status" value="1"/>
</dbReference>
<keyword evidence="1 4" id="KW-0479">Metal-binding</keyword>
<evidence type="ECO:0000256" key="2">
    <source>
        <dbReference type="ARBA" id="ARBA00022842"/>
    </source>
</evidence>
<dbReference type="SFLD" id="SFLDF00009">
    <property type="entry name" value="o-succinylbenzoate_synthase"/>
    <property type="match status" value="1"/>
</dbReference>
<gene>
    <name evidence="4 7" type="primary">menC</name>
    <name evidence="7" type="ORF">GCM10023333_19640</name>
</gene>
<name>A0ABP9ET45_9GAMM</name>
<dbReference type="PROSITE" id="PS00909">
    <property type="entry name" value="MR_MLE_2"/>
    <property type="match status" value="1"/>
</dbReference>
<sequence>MLPTSLYQYRLALNTPIKFAGQTLSHRDGLLVKLEQDGQSAWGDCSPLPGFSHDSFEQNRTALTAFCHGQQGIESLPAAARFALDSARFLLTPRRQLAPQAVPLLAGDTEQQLAQFKALAKGTALVKLKLARAPVEQEIQLLHALLALNPKLRLRIDANRGWSYEDAATFAASVPLAQIDYVEEPCAELLDSLRLYQQHKLPLALDETTQAPDYQYRSLAGVKALVLKPTVIGSLARLQSLIEAAQHDGVRCVLSSSFESNLGLAAIAAIAAELTPDELPGLDTLRATAADLCQPNLWRFANQQAERPLIPATQLECLV</sequence>
<dbReference type="SFLD" id="SFLDG00180">
    <property type="entry name" value="muconate_cycloisomerase"/>
    <property type="match status" value="1"/>
</dbReference>
<feature type="binding site" evidence="4">
    <location>
        <position position="206"/>
    </location>
    <ligand>
        <name>Mg(2+)</name>
        <dbReference type="ChEBI" id="CHEBI:18420"/>
    </ligand>
</feature>
<dbReference type="CDD" id="cd03320">
    <property type="entry name" value="OSBS"/>
    <property type="match status" value="1"/>
</dbReference>
<evidence type="ECO:0000256" key="3">
    <source>
        <dbReference type="ARBA" id="ARBA00023239"/>
    </source>
</evidence>
<comment type="cofactor">
    <cofactor evidence="4">
        <name>a divalent metal cation</name>
        <dbReference type="ChEBI" id="CHEBI:60240"/>
    </cofactor>
</comment>
<evidence type="ECO:0000313" key="8">
    <source>
        <dbReference type="Proteomes" id="UP001499988"/>
    </source>
</evidence>
<dbReference type="InterPro" id="IPR036849">
    <property type="entry name" value="Enolase-like_C_sf"/>
</dbReference>
<dbReference type="Proteomes" id="UP001499988">
    <property type="component" value="Unassembled WGS sequence"/>
</dbReference>
<feature type="binding site" evidence="4">
    <location>
        <position position="157"/>
    </location>
    <ligand>
        <name>Mg(2+)</name>
        <dbReference type="ChEBI" id="CHEBI:18420"/>
    </ligand>
</feature>
<dbReference type="Pfam" id="PF21508">
    <property type="entry name" value="MenC_N"/>
    <property type="match status" value="1"/>
</dbReference>
<dbReference type="InterPro" id="IPR029065">
    <property type="entry name" value="Enolase_C-like"/>
</dbReference>
<dbReference type="Gene3D" id="3.20.20.120">
    <property type="entry name" value="Enolase-like C-terminal domain"/>
    <property type="match status" value="1"/>
</dbReference>
<evidence type="ECO:0000256" key="4">
    <source>
        <dbReference type="HAMAP-Rule" id="MF_00470"/>
    </source>
</evidence>
<protein>
    <recommendedName>
        <fullName evidence="4 5">o-succinylbenzoate synthase</fullName>
        <shortName evidence="4">OSB synthase</shortName>
        <shortName evidence="4">OSBS</shortName>
        <ecNumber evidence="4 5">4.2.1.113</ecNumber>
    </recommendedName>
    <alternativeName>
        <fullName evidence="4">4-(2'-carboxyphenyl)-4-oxybutyric acid synthase</fullName>
    </alternativeName>
    <alternativeName>
        <fullName evidence="4">o-succinylbenzoic acid synthase</fullName>
    </alternativeName>
</protein>